<protein>
    <recommendedName>
        <fullName evidence="5">Outer membrane lipoprotein carrier protein LolA</fullName>
    </recommendedName>
</protein>
<evidence type="ECO:0008006" key="5">
    <source>
        <dbReference type="Google" id="ProtNLM"/>
    </source>
</evidence>
<dbReference type="InterPro" id="IPR029046">
    <property type="entry name" value="LolA/LolB/LppX"/>
</dbReference>
<feature type="chain" id="PRO_5002788034" description="Outer membrane lipoprotein carrier protein LolA" evidence="2">
    <location>
        <begin position="22"/>
        <end position="214"/>
    </location>
</feature>
<evidence type="ECO:0000256" key="2">
    <source>
        <dbReference type="SAM" id="SignalP"/>
    </source>
</evidence>
<keyword evidence="4" id="KW-1185">Reference proteome</keyword>
<evidence type="ECO:0000256" key="1">
    <source>
        <dbReference type="ARBA" id="ARBA00022729"/>
    </source>
</evidence>
<dbReference type="Gene3D" id="2.50.20.10">
    <property type="entry name" value="Lipoprotein localisation LolA/LolB/LppX"/>
    <property type="match status" value="1"/>
</dbReference>
<accession>B3EU14</accession>
<keyword evidence="1 2" id="KW-0732">Signal</keyword>
<dbReference type="CDD" id="cd16325">
    <property type="entry name" value="LolA"/>
    <property type="match status" value="1"/>
</dbReference>
<dbReference type="RefSeq" id="WP_012473456.1">
    <property type="nucleotide sequence ID" value="NC_010830.1"/>
</dbReference>
<dbReference type="Proteomes" id="UP000001227">
    <property type="component" value="Chromosome"/>
</dbReference>
<dbReference type="STRING" id="452471.Aasi_1425"/>
<dbReference type="eggNOG" id="COG2834">
    <property type="taxonomic scope" value="Bacteria"/>
</dbReference>
<dbReference type="InterPro" id="IPR004564">
    <property type="entry name" value="OM_lipoprot_carrier_LolA-like"/>
</dbReference>
<gene>
    <name evidence="3" type="ordered locus">Aasi_1425</name>
</gene>
<dbReference type="PANTHER" id="PTHR35869">
    <property type="entry name" value="OUTER-MEMBRANE LIPOPROTEIN CARRIER PROTEIN"/>
    <property type="match status" value="1"/>
</dbReference>
<dbReference type="SUPFAM" id="SSF89392">
    <property type="entry name" value="Prokaryotic lipoproteins and lipoprotein localization factors"/>
    <property type="match status" value="1"/>
</dbReference>
<sequence>MYKKLSCLVFILCCYSSPSLAKIKPHSQARKVLANIKTPNSFQADFIYTRQEKDAEEPQQIKGKVWAKGNRYKIVLDEQVVISNGEIVWNYLPELHEVHINNFEDEEAALFSPIQLMHIHQQGFIPIALKSITIDKIEYDILELIASDQDNFIKHLSLTIGRKSHQIKHIKAFDNNEITHSFMIMNAVLDVDLEDSYFEFDTTEYTDLEIVDLR</sequence>
<evidence type="ECO:0000313" key="3">
    <source>
        <dbReference type="EMBL" id="ACE06716.1"/>
    </source>
</evidence>
<dbReference type="EMBL" id="CP001102">
    <property type="protein sequence ID" value="ACE06716.1"/>
    <property type="molecule type" value="Genomic_DNA"/>
</dbReference>
<dbReference type="OrthoDB" id="9810685at2"/>
<dbReference type="KEGG" id="aas:Aasi_1425"/>
<dbReference type="AlphaFoldDB" id="B3EU14"/>
<reference evidence="3 4" key="1">
    <citation type="journal article" date="2010" name="J. Bacteriol.">
        <title>The genome of the amoeba symbiont 'Candidatus Amoebophilus asiaticus' reveals common mechanisms for host cell interaction among amoeba-associated bacteria.</title>
        <authorList>
            <person name="Schmitz-Esser S."/>
            <person name="Tischler P."/>
            <person name="Arnold R."/>
            <person name="Montanaro J."/>
            <person name="Wagner M."/>
            <person name="Rattei T."/>
            <person name="Horn M."/>
        </authorList>
    </citation>
    <scope>NUCLEOTIDE SEQUENCE [LARGE SCALE GENOMIC DNA]</scope>
    <source>
        <strain evidence="3 4">5a2</strain>
    </source>
</reference>
<feature type="signal peptide" evidence="2">
    <location>
        <begin position="1"/>
        <end position="21"/>
    </location>
</feature>
<name>B3EU14_AMOA5</name>
<dbReference type="HOGENOM" id="CLU_105362_0_0_10"/>
<proteinExistence type="predicted"/>
<dbReference type="PANTHER" id="PTHR35869:SF1">
    <property type="entry name" value="OUTER-MEMBRANE LIPOPROTEIN CARRIER PROTEIN"/>
    <property type="match status" value="1"/>
</dbReference>
<organism evidence="3 4">
    <name type="scientific">Amoebophilus asiaticus (strain 5a2)</name>
    <dbReference type="NCBI Taxonomy" id="452471"/>
    <lineage>
        <taxon>Bacteria</taxon>
        <taxon>Pseudomonadati</taxon>
        <taxon>Bacteroidota</taxon>
        <taxon>Cytophagia</taxon>
        <taxon>Cytophagales</taxon>
        <taxon>Amoebophilaceae</taxon>
        <taxon>Candidatus Amoebophilus</taxon>
    </lineage>
</organism>
<evidence type="ECO:0000313" key="4">
    <source>
        <dbReference type="Proteomes" id="UP000001227"/>
    </source>
</evidence>
<dbReference type="Pfam" id="PF03548">
    <property type="entry name" value="LolA"/>
    <property type="match status" value="1"/>
</dbReference>